<protein>
    <submittedName>
        <fullName evidence="1">Uncharacterized protein</fullName>
    </submittedName>
</protein>
<accession>A0A4R0MNZ9</accession>
<dbReference type="OrthoDB" id="7554712at2"/>
<comment type="caution">
    <text evidence="1">The sequence shown here is derived from an EMBL/GenBank/DDBJ whole genome shotgun (WGS) entry which is preliminary data.</text>
</comment>
<organism evidence="1 2">
    <name type="scientific">Pedobacter frigiditerrae</name>
    <dbReference type="NCBI Taxonomy" id="2530452"/>
    <lineage>
        <taxon>Bacteria</taxon>
        <taxon>Pseudomonadati</taxon>
        <taxon>Bacteroidota</taxon>
        <taxon>Sphingobacteriia</taxon>
        <taxon>Sphingobacteriales</taxon>
        <taxon>Sphingobacteriaceae</taxon>
        <taxon>Pedobacter</taxon>
    </lineage>
</organism>
<dbReference type="RefSeq" id="WP_131554580.1">
    <property type="nucleotide sequence ID" value="NZ_SJSK01000005.1"/>
</dbReference>
<dbReference type="EMBL" id="SJSK01000005">
    <property type="protein sequence ID" value="TCC88525.1"/>
    <property type="molecule type" value="Genomic_DNA"/>
</dbReference>
<reference evidence="1 2" key="1">
    <citation type="submission" date="2019-02" db="EMBL/GenBank/DDBJ databases">
        <title>Pedobacter sp. RP-1-13 sp. nov., isolated from Arctic soil.</title>
        <authorList>
            <person name="Dahal R.H."/>
        </authorList>
    </citation>
    <scope>NUCLEOTIDE SEQUENCE [LARGE SCALE GENOMIC DNA]</scope>
    <source>
        <strain evidence="1 2">RP-1-13</strain>
    </source>
</reference>
<evidence type="ECO:0000313" key="1">
    <source>
        <dbReference type="EMBL" id="TCC88525.1"/>
    </source>
</evidence>
<dbReference type="AlphaFoldDB" id="A0A4R0MNZ9"/>
<name>A0A4R0MNZ9_9SPHI</name>
<evidence type="ECO:0000313" key="2">
    <source>
        <dbReference type="Proteomes" id="UP000292884"/>
    </source>
</evidence>
<proteinExistence type="predicted"/>
<keyword evidence="2" id="KW-1185">Reference proteome</keyword>
<dbReference type="Proteomes" id="UP000292884">
    <property type="component" value="Unassembled WGS sequence"/>
</dbReference>
<gene>
    <name evidence="1" type="ORF">EZ428_17950</name>
</gene>
<sequence length="176" mass="19473">MKIIAESTSRANIKAPFDEINLTEWLFSLKNHEYQACSSSHIASGISFNENGKRVSINVELIAGNLLVQHYQEDISKPSHCRVNSISDSISGLGNTKLGITWELVLHRLTASTCELENHVVVSFTDQFLELLKKAGITDLEAVKAGMAENLAAHNLEETPLFAIDIEKKARLGLWV</sequence>